<dbReference type="WBParaSite" id="ES5_v2.g18759.t1">
    <property type="protein sequence ID" value="ES5_v2.g18759.t1"/>
    <property type="gene ID" value="ES5_v2.g18759"/>
</dbReference>
<organism evidence="1 2">
    <name type="scientific">Panagrolaimus sp. ES5</name>
    <dbReference type="NCBI Taxonomy" id="591445"/>
    <lineage>
        <taxon>Eukaryota</taxon>
        <taxon>Metazoa</taxon>
        <taxon>Ecdysozoa</taxon>
        <taxon>Nematoda</taxon>
        <taxon>Chromadorea</taxon>
        <taxon>Rhabditida</taxon>
        <taxon>Tylenchina</taxon>
        <taxon>Panagrolaimomorpha</taxon>
        <taxon>Panagrolaimoidea</taxon>
        <taxon>Panagrolaimidae</taxon>
        <taxon>Panagrolaimus</taxon>
    </lineage>
</organism>
<reference evidence="2" key="1">
    <citation type="submission" date="2022-11" db="UniProtKB">
        <authorList>
            <consortium name="WormBaseParasite"/>
        </authorList>
    </citation>
    <scope>IDENTIFICATION</scope>
</reference>
<evidence type="ECO:0000313" key="2">
    <source>
        <dbReference type="WBParaSite" id="ES5_v2.g18759.t1"/>
    </source>
</evidence>
<sequence length="221" mass="24557">MFGRDFLLSTLLFAFVFLPTLNAITCRNFDRSNEQIKVNGELLLGSTCTQNVKDICQQSWDESKLQSIAAEKKYQSEKGKYLVFSCQEDECNNFEWLNKNYEQYKEHADAIGVSYNNIHFIRTKATAAKTQADAAIKGGQAASDDVKKAAEDAKKTAAGIEDEAEGAKEAVKDAEEGVKDAEKEVVEGVNNLNPLGLGSDVEKARYDIGLIFAILGYFFFY</sequence>
<name>A0AC34FNB9_9BILA</name>
<protein>
    <submittedName>
        <fullName evidence="2">Uncharacterized protein</fullName>
    </submittedName>
</protein>
<proteinExistence type="predicted"/>
<dbReference type="Proteomes" id="UP000887579">
    <property type="component" value="Unplaced"/>
</dbReference>
<accession>A0AC34FNB9</accession>
<evidence type="ECO:0000313" key="1">
    <source>
        <dbReference type="Proteomes" id="UP000887579"/>
    </source>
</evidence>